<comment type="caution">
    <text evidence="1">The sequence shown here is derived from an EMBL/GenBank/DDBJ whole genome shotgun (WGS) entry which is preliminary data.</text>
</comment>
<accession>A0A9P9AHU0</accession>
<protein>
    <submittedName>
        <fullName evidence="1">Uncharacterized protein</fullName>
    </submittedName>
</protein>
<proteinExistence type="predicted"/>
<dbReference type="Proteomes" id="UP000777438">
    <property type="component" value="Unassembled WGS sequence"/>
</dbReference>
<sequence>MATVSEMIDLIWRPPRKEPGVKMSRIDRKLPENFKYYRNWGFTIYRTYYNPESDKHWDMLLDALKRQTYLALGSYDDDDEYRNDVERRFGLNKRGSYQDYQDQDEYLDDLKRLKKRFHLDPREDPSLLDGLDVRRLREVCLDEHPEAEKTMAGRLFRFVLVADEAVLKGIAKSEFFVKAVSYDWTEIWDYWGWMRIPTGYLLELWHSLMMSGFNLNGVLCFDGPEEDLEEYIWPGDSAANASGRCSEVEPWSYRFNAMRPLFKVERS</sequence>
<dbReference type="AlphaFoldDB" id="A0A9P9AHU0"/>
<reference evidence="1 2" key="1">
    <citation type="journal article" date="2021" name="Nat. Commun.">
        <title>Genetic determinants of endophytism in the Arabidopsis root mycobiome.</title>
        <authorList>
            <person name="Mesny F."/>
            <person name="Miyauchi S."/>
            <person name="Thiergart T."/>
            <person name="Pickel B."/>
            <person name="Atanasova L."/>
            <person name="Karlsson M."/>
            <person name="Huettel B."/>
            <person name="Barry K.W."/>
            <person name="Haridas S."/>
            <person name="Chen C."/>
            <person name="Bauer D."/>
            <person name="Andreopoulos W."/>
            <person name="Pangilinan J."/>
            <person name="LaButti K."/>
            <person name="Riley R."/>
            <person name="Lipzen A."/>
            <person name="Clum A."/>
            <person name="Drula E."/>
            <person name="Henrissat B."/>
            <person name="Kohler A."/>
            <person name="Grigoriev I.V."/>
            <person name="Martin F.M."/>
            <person name="Hacquard S."/>
        </authorList>
    </citation>
    <scope>NUCLEOTIDE SEQUENCE [LARGE SCALE GENOMIC DNA]</scope>
    <source>
        <strain evidence="1 2">MPI-CAGE-CH-0241</strain>
    </source>
</reference>
<dbReference type="OrthoDB" id="6499973at2759"/>
<evidence type="ECO:0000313" key="1">
    <source>
        <dbReference type="EMBL" id="KAH6871831.1"/>
    </source>
</evidence>
<organism evidence="1 2">
    <name type="scientific">Thelonectria olida</name>
    <dbReference type="NCBI Taxonomy" id="1576542"/>
    <lineage>
        <taxon>Eukaryota</taxon>
        <taxon>Fungi</taxon>
        <taxon>Dikarya</taxon>
        <taxon>Ascomycota</taxon>
        <taxon>Pezizomycotina</taxon>
        <taxon>Sordariomycetes</taxon>
        <taxon>Hypocreomycetidae</taxon>
        <taxon>Hypocreales</taxon>
        <taxon>Nectriaceae</taxon>
        <taxon>Thelonectria</taxon>
    </lineage>
</organism>
<keyword evidence="2" id="KW-1185">Reference proteome</keyword>
<evidence type="ECO:0000313" key="2">
    <source>
        <dbReference type="Proteomes" id="UP000777438"/>
    </source>
</evidence>
<dbReference type="EMBL" id="JAGPYM010000050">
    <property type="protein sequence ID" value="KAH6871831.1"/>
    <property type="molecule type" value="Genomic_DNA"/>
</dbReference>
<gene>
    <name evidence="1" type="ORF">B0T10DRAFT_500221</name>
</gene>
<name>A0A9P9AHU0_9HYPO</name>